<evidence type="ECO:0000256" key="6">
    <source>
        <dbReference type="ARBA" id="ARBA00022777"/>
    </source>
</evidence>
<evidence type="ECO:0000259" key="9">
    <source>
        <dbReference type="Pfam" id="PF07568"/>
    </source>
</evidence>
<feature type="transmembrane region" description="Helical" evidence="8">
    <location>
        <begin position="240"/>
        <end position="261"/>
    </location>
</feature>
<dbReference type="PANTHER" id="PTHR41523">
    <property type="entry name" value="TWO-COMPONENT SYSTEM SENSOR PROTEIN"/>
    <property type="match status" value="1"/>
</dbReference>
<keyword evidence="7" id="KW-0067">ATP-binding</keyword>
<dbReference type="InterPro" id="IPR011495">
    <property type="entry name" value="Sig_transdc_His_kin_sub2_dim/P"/>
</dbReference>
<dbReference type="OrthoDB" id="9767435at2"/>
<keyword evidence="5" id="KW-0547">Nucleotide-binding</keyword>
<accession>M2TMG0</accession>
<evidence type="ECO:0000256" key="1">
    <source>
        <dbReference type="ARBA" id="ARBA00000085"/>
    </source>
</evidence>
<evidence type="ECO:0000256" key="3">
    <source>
        <dbReference type="ARBA" id="ARBA00022553"/>
    </source>
</evidence>
<dbReference type="GO" id="GO:0004673">
    <property type="term" value="F:protein histidine kinase activity"/>
    <property type="evidence" value="ECO:0007669"/>
    <property type="project" value="UniProtKB-EC"/>
</dbReference>
<keyword evidence="8" id="KW-0472">Membrane</keyword>
<dbReference type="Proteomes" id="UP000011717">
    <property type="component" value="Unassembled WGS sequence"/>
</dbReference>
<organism evidence="10 11">
    <name type="scientific">Pacificimonas flava</name>
    <dbReference type="NCBI Taxonomy" id="1234595"/>
    <lineage>
        <taxon>Bacteria</taxon>
        <taxon>Pseudomonadati</taxon>
        <taxon>Pseudomonadota</taxon>
        <taxon>Alphaproteobacteria</taxon>
        <taxon>Sphingomonadales</taxon>
        <taxon>Sphingosinicellaceae</taxon>
        <taxon>Pacificimonas</taxon>
    </lineage>
</organism>
<keyword evidence="11" id="KW-1185">Reference proteome</keyword>
<proteinExistence type="predicted"/>
<dbReference type="Pfam" id="PF07568">
    <property type="entry name" value="HisKA_2"/>
    <property type="match status" value="1"/>
</dbReference>
<keyword evidence="8" id="KW-1133">Transmembrane helix</keyword>
<evidence type="ECO:0000256" key="2">
    <source>
        <dbReference type="ARBA" id="ARBA00012438"/>
    </source>
</evidence>
<comment type="catalytic activity">
    <reaction evidence="1">
        <text>ATP + protein L-histidine = ADP + protein N-phospho-L-histidine.</text>
        <dbReference type="EC" id="2.7.13.3"/>
    </reaction>
</comment>
<keyword evidence="8" id="KW-0812">Transmembrane</keyword>
<keyword evidence="6" id="KW-0418">Kinase</keyword>
<evidence type="ECO:0000256" key="4">
    <source>
        <dbReference type="ARBA" id="ARBA00022679"/>
    </source>
</evidence>
<dbReference type="GO" id="GO:0005524">
    <property type="term" value="F:ATP binding"/>
    <property type="evidence" value="ECO:0007669"/>
    <property type="project" value="UniProtKB-KW"/>
</dbReference>
<dbReference type="PANTHER" id="PTHR41523:SF8">
    <property type="entry name" value="ETHYLENE RESPONSE SENSOR PROTEIN"/>
    <property type="match status" value="1"/>
</dbReference>
<comment type="caution">
    <text evidence="10">The sequence shown here is derived from an EMBL/GenBank/DDBJ whole genome shotgun (WGS) entry which is preliminary data.</text>
</comment>
<evidence type="ECO:0000256" key="5">
    <source>
        <dbReference type="ARBA" id="ARBA00022741"/>
    </source>
</evidence>
<evidence type="ECO:0000256" key="8">
    <source>
        <dbReference type="SAM" id="Phobius"/>
    </source>
</evidence>
<dbReference type="EMBL" id="AMRV01000004">
    <property type="protein sequence ID" value="EMD82906.1"/>
    <property type="molecule type" value="Genomic_DNA"/>
</dbReference>
<evidence type="ECO:0000313" key="11">
    <source>
        <dbReference type="Proteomes" id="UP000011717"/>
    </source>
</evidence>
<name>M2TMG0_9SPHN</name>
<keyword evidence="4" id="KW-0808">Transferase</keyword>
<dbReference type="Gene3D" id="3.30.450.20">
    <property type="entry name" value="PAS domain"/>
    <property type="match status" value="1"/>
</dbReference>
<sequence length="525" mass="57471">MSKPLSRRVLTALTIALLPIGLISAGLSAISYDDAYRESIALIERRAVRLADEVDNIITDEGLALRAFSLRLDLDDNLNTCEAALTRIVDLEPMFESVSQIDASGRVTCRSPGGPDLNAQEARYAAKGFREDNGRPGELFFDAARRNVIFAVRDRTAVSTPSGIAAVIPLTALQARLNEVSRPAGSRLAVQVTREQPTSLEMPEPIVVSDGRYGFRAPTRINGLMIEYDEPVPAFSARRLASIIAPPVMWLAALAIAWLTLRRLVIRPLRTMQAGIDERARSGVVDPLEPRVGNTAEFAAFAASYDSLADKQRRDREDREAALEKQQRLVREVHHRVKNNLQIITSLLSIKARDTNVAGERRAYGIIQMRVEALALVHRWLYADDHARGVDVGALLNDLLASLESSIENVVGVAVHLTNRFDRVFVGQDAAVPLSFLITELLAGEAARLEPGLSMEAHVELLRTDEGHGMLTISGDDIGGATLSGEGLRTASGRIVQGMTRQLRGELSYDEDANTIMLSFRLGNE</sequence>
<evidence type="ECO:0000313" key="10">
    <source>
        <dbReference type="EMBL" id="EMD82906.1"/>
    </source>
</evidence>
<evidence type="ECO:0000256" key="7">
    <source>
        <dbReference type="ARBA" id="ARBA00022840"/>
    </source>
</evidence>
<keyword evidence="3" id="KW-0597">Phosphoprotein</keyword>
<dbReference type="AlphaFoldDB" id="M2TMG0"/>
<dbReference type="EC" id="2.7.13.3" evidence="2"/>
<feature type="domain" description="Signal transduction histidine kinase subgroup 2 dimerisation and phosphoacceptor" evidence="9">
    <location>
        <begin position="332"/>
        <end position="406"/>
    </location>
</feature>
<protein>
    <recommendedName>
        <fullName evidence="2">histidine kinase</fullName>
        <ecNumber evidence="2">2.7.13.3</ecNumber>
    </recommendedName>
</protein>
<reference evidence="10 11" key="1">
    <citation type="journal article" date="2013" name="Genome Announc.">
        <title>Draft Genome Sequence of Strain JLT2015T, Belonging to the Family Sphingomonadaceae of the Alphaproteobacteria.</title>
        <authorList>
            <person name="Tang K."/>
            <person name="Liu K."/>
            <person name="Li S."/>
            <person name="Jiao N."/>
        </authorList>
    </citation>
    <scope>NUCLEOTIDE SEQUENCE [LARGE SCALE GENOMIC DNA]</scope>
    <source>
        <strain evidence="10 11">JLT2015</strain>
    </source>
</reference>
<gene>
    <name evidence="10" type="ORF">C725_1504</name>
</gene>